<reference evidence="3" key="2">
    <citation type="submission" date="2020-05" db="UniProtKB">
        <authorList>
            <consortium name="EnsemblMetazoa"/>
        </authorList>
    </citation>
    <scope>IDENTIFICATION</scope>
    <source>
        <strain evidence="3">Epiroticus2</strain>
    </source>
</reference>
<dbReference type="EnsemblMetazoa" id="AEPI015409-RA">
    <property type="protein sequence ID" value="AEPI015409-PA"/>
    <property type="gene ID" value="AEPI015409"/>
</dbReference>
<feature type="region of interest" description="Disordered" evidence="1">
    <location>
        <begin position="89"/>
        <end position="158"/>
    </location>
</feature>
<dbReference type="VEuPathDB" id="VectorBase:AEPI015409"/>
<keyword evidence="4" id="KW-1185">Reference proteome</keyword>
<evidence type="ECO:0000313" key="3">
    <source>
        <dbReference type="EnsemblMetazoa" id="AEPI015409-PA"/>
    </source>
</evidence>
<accession>A0A240PPX5</accession>
<evidence type="ECO:0000313" key="4">
    <source>
        <dbReference type="Proteomes" id="UP000075885"/>
    </source>
</evidence>
<evidence type="ECO:0000256" key="2">
    <source>
        <dbReference type="SAM" id="SignalP"/>
    </source>
</evidence>
<feature type="chain" id="PRO_5012805783" evidence="2">
    <location>
        <begin position="19"/>
        <end position="158"/>
    </location>
</feature>
<dbReference type="AlphaFoldDB" id="A0A240PPX5"/>
<evidence type="ECO:0000256" key="1">
    <source>
        <dbReference type="SAM" id="MobiDB-lite"/>
    </source>
</evidence>
<feature type="signal peptide" evidence="2">
    <location>
        <begin position="1"/>
        <end position="18"/>
    </location>
</feature>
<sequence>MKGFLALLLTLSVAMVFALPAHHHHGSDSGFNLSSFANGSGSNNPSNNSANAPGFGFNLPPNITGFGDAQQFGGLLPPGSIANGLPFALGQQGQGGNGQQRPGLPFFGNGQAGVPGGIPSFGSGQQNGGIPFFGNGQGQGGFPSFGNGQQGGNFPFFG</sequence>
<dbReference type="STRING" id="199890.A0A240PPX5"/>
<organism evidence="3 4">
    <name type="scientific">Anopheles epiroticus</name>
    <dbReference type="NCBI Taxonomy" id="199890"/>
    <lineage>
        <taxon>Eukaryota</taxon>
        <taxon>Metazoa</taxon>
        <taxon>Ecdysozoa</taxon>
        <taxon>Arthropoda</taxon>
        <taxon>Hexapoda</taxon>
        <taxon>Insecta</taxon>
        <taxon>Pterygota</taxon>
        <taxon>Neoptera</taxon>
        <taxon>Endopterygota</taxon>
        <taxon>Diptera</taxon>
        <taxon>Nematocera</taxon>
        <taxon>Culicoidea</taxon>
        <taxon>Culicidae</taxon>
        <taxon>Anophelinae</taxon>
        <taxon>Anopheles</taxon>
    </lineage>
</organism>
<keyword evidence="2" id="KW-0732">Signal</keyword>
<feature type="compositionally biased region" description="Gly residues" evidence="1">
    <location>
        <begin position="135"/>
        <end position="151"/>
    </location>
</feature>
<reference evidence="4" key="1">
    <citation type="submission" date="2013-03" db="EMBL/GenBank/DDBJ databases">
        <title>The Genome Sequence of Anopheles epiroticus epiroticus2.</title>
        <authorList>
            <consortium name="The Broad Institute Genomics Platform"/>
            <person name="Neafsey D.E."/>
            <person name="Howell P."/>
            <person name="Walker B."/>
            <person name="Young S.K."/>
            <person name="Zeng Q."/>
            <person name="Gargeya S."/>
            <person name="Fitzgerald M."/>
            <person name="Haas B."/>
            <person name="Abouelleil A."/>
            <person name="Allen A.W."/>
            <person name="Alvarado L."/>
            <person name="Arachchi H.M."/>
            <person name="Berlin A.M."/>
            <person name="Chapman S.B."/>
            <person name="Gainer-Dewar J."/>
            <person name="Goldberg J."/>
            <person name="Griggs A."/>
            <person name="Gujja S."/>
            <person name="Hansen M."/>
            <person name="Howarth C."/>
            <person name="Imamovic A."/>
            <person name="Ireland A."/>
            <person name="Larimer J."/>
            <person name="McCowan C."/>
            <person name="Murphy C."/>
            <person name="Pearson M."/>
            <person name="Poon T.W."/>
            <person name="Priest M."/>
            <person name="Roberts A."/>
            <person name="Saif S."/>
            <person name="Shea T."/>
            <person name="Sisk P."/>
            <person name="Sykes S."/>
            <person name="Wortman J."/>
            <person name="Nusbaum C."/>
            <person name="Birren B."/>
        </authorList>
    </citation>
    <scope>NUCLEOTIDE SEQUENCE [LARGE SCALE GENOMIC DNA]</scope>
    <source>
        <strain evidence="4">Epiroticus2</strain>
    </source>
</reference>
<dbReference type="Proteomes" id="UP000075885">
    <property type="component" value="Unassembled WGS sequence"/>
</dbReference>
<protein>
    <submittedName>
        <fullName evidence="3">Uncharacterized protein</fullName>
    </submittedName>
</protein>
<proteinExistence type="predicted"/>
<name>A0A240PPX5_9DIPT</name>